<evidence type="ECO:0000313" key="2">
    <source>
        <dbReference type="EMBL" id="GEU83030.1"/>
    </source>
</evidence>
<dbReference type="EMBL" id="BKCJ010008600">
    <property type="protein sequence ID" value="GEU83030.1"/>
    <property type="molecule type" value="Genomic_DNA"/>
</dbReference>
<dbReference type="Gene3D" id="2.40.70.10">
    <property type="entry name" value="Acid Proteases"/>
    <property type="match status" value="1"/>
</dbReference>
<name>A0A6L2NAB8_TANCI</name>
<dbReference type="GO" id="GO:0003964">
    <property type="term" value="F:RNA-directed DNA polymerase activity"/>
    <property type="evidence" value="ECO:0007669"/>
    <property type="project" value="UniProtKB-KW"/>
</dbReference>
<gene>
    <name evidence="2" type="ORF">Tci_055008</name>
</gene>
<dbReference type="Gene3D" id="3.10.10.10">
    <property type="entry name" value="HIV Type 1 Reverse Transcriptase, subunit A, domain 1"/>
    <property type="match status" value="1"/>
</dbReference>
<dbReference type="CDD" id="cd00303">
    <property type="entry name" value="retropepsin_like"/>
    <property type="match status" value="1"/>
</dbReference>
<dbReference type="PANTHER" id="PTHR33067:SF35">
    <property type="entry name" value="ASPARTIC PEPTIDASE DDI1-TYPE DOMAIN-CONTAINING PROTEIN"/>
    <property type="match status" value="1"/>
</dbReference>
<reference evidence="2" key="1">
    <citation type="journal article" date="2019" name="Sci. Rep.">
        <title>Draft genome of Tanacetum cinerariifolium, the natural source of mosquito coil.</title>
        <authorList>
            <person name="Yamashiro T."/>
            <person name="Shiraishi A."/>
            <person name="Satake H."/>
            <person name="Nakayama K."/>
        </authorList>
    </citation>
    <scope>NUCLEOTIDE SEQUENCE</scope>
</reference>
<accession>A0A6L2NAB8</accession>
<feature type="compositionally biased region" description="Low complexity" evidence="1">
    <location>
        <begin position="403"/>
        <end position="420"/>
    </location>
</feature>
<protein>
    <submittedName>
        <fullName evidence="2">Reverse transcriptase domain-containing protein</fullName>
    </submittedName>
</protein>
<organism evidence="2">
    <name type="scientific">Tanacetum cinerariifolium</name>
    <name type="common">Dalmatian daisy</name>
    <name type="synonym">Chrysanthemum cinerariifolium</name>
    <dbReference type="NCBI Taxonomy" id="118510"/>
    <lineage>
        <taxon>Eukaryota</taxon>
        <taxon>Viridiplantae</taxon>
        <taxon>Streptophyta</taxon>
        <taxon>Embryophyta</taxon>
        <taxon>Tracheophyta</taxon>
        <taxon>Spermatophyta</taxon>
        <taxon>Magnoliopsida</taxon>
        <taxon>eudicotyledons</taxon>
        <taxon>Gunneridae</taxon>
        <taxon>Pentapetalae</taxon>
        <taxon>asterids</taxon>
        <taxon>campanulids</taxon>
        <taxon>Asterales</taxon>
        <taxon>Asteraceae</taxon>
        <taxon>Asteroideae</taxon>
        <taxon>Anthemideae</taxon>
        <taxon>Anthemidinae</taxon>
        <taxon>Tanacetum</taxon>
    </lineage>
</organism>
<keyword evidence="2" id="KW-0695">RNA-directed DNA polymerase</keyword>
<feature type="compositionally biased region" description="Polar residues" evidence="1">
    <location>
        <begin position="383"/>
        <end position="402"/>
    </location>
</feature>
<dbReference type="SUPFAM" id="SSF56672">
    <property type="entry name" value="DNA/RNA polymerases"/>
    <property type="match status" value="1"/>
</dbReference>
<feature type="region of interest" description="Disordered" evidence="1">
    <location>
        <begin position="378"/>
        <end position="442"/>
    </location>
</feature>
<keyword evidence="2" id="KW-0808">Transferase</keyword>
<dbReference type="AlphaFoldDB" id="A0A6L2NAB8"/>
<feature type="compositionally biased region" description="Basic and acidic residues" evidence="1">
    <location>
        <begin position="432"/>
        <end position="442"/>
    </location>
</feature>
<dbReference type="InterPro" id="IPR043502">
    <property type="entry name" value="DNA/RNA_pol_sf"/>
</dbReference>
<keyword evidence="2" id="KW-0548">Nucleotidyltransferase</keyword>
<dbReference type="InterPro" id="IPR021109">
    <property type="entry name" value="Peptidase_aspartic_dom_sf"/>
</dbReference>
<proteinExistence type="predicted"/>
<sequence length="1080" mass="120031">MTSQTQAALEKIVNVRLTAAPSKSVPTQPHNLAREELKTGKISPPGALLAIKWAPQPKPSQQKWASKPKPGNYISIGQVHSHNYCIPKPFQDQAIIRRREIDEMNDPNQREGFMGNKGNCFFSKLLPIPTKQSSSSPPKKVFSFFLILSLSKNMVTHPSKTKRLHIASGHADGSIRSLLASRSKDNDIVLWDVVGEVGLFRLCGHHVQQPAYILLCKIATYFGFCRYKIPAMPLLGFRSFECFRITIGVKSRQSNFGAKSVVAKVNSSSSTPAISSDVAELKDMARALLLDKKNQYSAPTQLKRLNRIVLPVVVLTRTKTVPLPAETFIKKTSKRSGTLPGNTITNPKEDLKGITTRSGVAYQGLTIPTPFKVAKQGTEVTKDQVQTSNSQSTSPIQPTVIQSESETSVSEPVVAPVSASMPNLKPSIPYPSRRDNERRRDQANEQIEKFYKIFKDMSFEISFTDALMFMPKFASTLKVLIGNKEKLSEMARTPMNEHCSAVILNKLPKKLRDLSKFLIPYEFPGMDECLALADLGASINLMPLSVWKGFSLPELTPTCMTLELANRTESKPIGIAKDVSVKVGVLHFPADFVVVDFEPDPRVPLILRSPTPSDDPIVFTTSPTLTPFGDSDFLLFEEADDFLGLEDDPDLPELDPSYYEPKRDILLLEAILNTKTIKSSIDKPPEVELKDLPPHLEYAFLEGDNKLHVIIAKELGDEEKSAMIKDYKPAVHHQRRVNPKIHDVIKKEVKKLLDAGLIYPISDSPWVSPVHCVPKKGGFTVVVNEENELIPTRLVTGVLFMASGGNDRDAEYALSKLSQMGTVAEYQNEFEILINRVTGIFESLLKSFYMSELKLALQIEMFRVYPTTLREAFSLSHIIDARFKAIAEKEKERIIEKKANIILSLRSELASLEIKGSLDADKDIGVDEVSSAINGVFNIGESNMKSMEVRSKLGEFSKNKKSVKDVVVGGGEACGVDKNESNIVISVLKDDSLDEINMGLSEEFVIRVLGRDVSGESLVVSLKLVCHEKSHEVLSVTSWSAEGRQKGVVLCLRQPKEEEKECWRHQIKFCKQGCYHGKGG</sequence>
<comment type="caution">
    <text evidence="2">The sequence shown here is derived from an EMBL/GenBank/DDBJ whole genome shotgun (WGS) entry which is preliminary data.</text>
</comment>
<dbReference type="PANTHER" id="PTHR33067">
    <property type="entry name" value="RNA-DIRECTED DNA POLYMERASE-RELATED"/>
    <property type="match status" value="1"/>
</dbReference>
<evidence type="ECO:0000256" key="1">
    <source>
        <dbReference type="SAM" id="MobiDB-lite"/>
    </source>
</evidence>